<feature type="domain" description="CxC3 like cysteine cluster" evidence="1">
    <location>
        <begin position="108"/>
        <end position="219"/>
    </location>
</feature>
<sequence length="846" mass="93251">MRNSVAQPLPMRQRVPQQLSLLETLIPICPLQPLRTTTGSYHLLTAGSRRGTVEEANARRHANWQRSYFNFGLYGFAYFGRGAVGSAARLQAYLEAEFDARVRDRLPELCLQCLTADWAEREGPPTAPSTQTASGETVRFVAVQGSIEAPYPCFRCRHCPAQLPFVRQVHPLEIGCFPSTPDRPVAWFDWGLMQQVCFLRAESPCSASAYSKMLQRQHAINGLPTPAGIADAVGTAAAHWDRVQSLMRTCELLGVDDILALEPSNATRGASTSDAAAGAVAAAGGGRWMDCPACWRQCVAVSGDACLGLRHFKAAASGSLDLQPLAAGDLFISEKLVMERLKQRGKMADPDAVSCSKFKAAKVFGRRAANYDRLGVAAFACRHGFVPAMVSLHTEEDFVYYEVLLEALKQRMDLASVKAVFLDVACKFEGYYKRIYEELDLPAGLPFAIGPWHIRPHKPECNVRCNSRYMPGLGLTFGDLIEHLWADNRRHWYITAYMSPAARQDFINGLRQHAINGLPTPAGIADAVGTAAAHWDRVQSLMRTCELLGVDDILALEPSNATRGASTSDAAAGAVAAAGGGRWMDCPACWRQCVAVSGDACLGLRHFKAAASGSLDLQPLAAGDLFISEKLVMERLKERGKMADPDAVSCSKFKAAKVFGRRAANYDRLGVAAFACRHGFVPAMVSLHTEEDFVYYEVLLEALKQRMDLASVKAVFLDVACKFEGYYKRIYEELDLPAGLPFAIGPWHIRPQPECNVRCNSRYMPGLGLTFGDLIEHLWADNRRHWYITAYMSPAARQDFINGLPKGTFEKVHIPLAHYPTQKKQQDVILLPHRSTKEKKTTEDKT</sequence>
<dbReference type="Pfam" id="PF18758">
    <property type="entry name" value="KDZ"/>
    <property type="match status" value="2"/>
</dbReference>
<dbReference type="OrthoDB" id="535006at2759"/>
<dbReference type="RefSeq" id="XP_002954761.1">
    <property type="nucleotide sequence ID" value="XM_002954715.1"/>
</dbReference>
<dbReference type="STRING" id="3068.D8U7X3"/>
<dbReference type="InterPro" id="IPR040521">
    <property type="entry name" value="KDZ"/>
</dbReference>
<dbReference type="AlphaFoldDB" id="D8U7X3"/>
<gene>
    <name evidence="2" type="ORF">VOLCADRAFT_95666</name>
</gene>
<dbReference type="Pfam" id="PF18804">
    <property type="entry name" value="CxC3"/>
    <property type="match status" value="1"/>
</dbReference>
<dbReference type="PANTHER" id="PTHR33104:SF2">
    <property type="entry name" value="CXC3 LIKE CYSTEINE CLUSTER DOMAIN-CONTAINING PROTEIN"/>
    <property type="match status" value="1"/>
</dbReference>
<protein>
    <recommendedName>
        <fullName evidence="1">CxC3 like cysteine cluster domain-containing protein</fullName>
    </recommendedName>
</protein>
<proteinExistence type="predicted"/>
<reference evidence="2 3" key="1">
    <citation type="journal article" date="2010" name="Science">
        <title>Genomic analysis of organismal complexity in the multicellular green alga Volvox carteri.</title>
        <authorList>
            <person name="Prochnik S.E."/>
            <person name="Umen J."/>
            <person name="Nedelcu A.M."/>
            <person name="Hallmann A."/>
            <person name="Miller S.M."/>
            <person name="Nishii I."/>
            <person name="Ferris P."/>
            <person name="Kuo A."/>
            <person name="Mitros T."/>
            <person name="Fritz-Laylin L.K."/>
            <person name="Hellsten U."/>
            <person name="Chapman J."/>
            <person name="Simakov O."/>
            <person name="Rensing S.A."/>
            <person name="Terry A."/>
            <person name="Pangilinan J."/>
            <person name="Kapitonov V."/>
            <person name="Jurka J."/>
            <person name="Salamov A."/>
            <person name="Shapiro H."/>
            <person name="Schmutz J."/>
            <person name="Grimwood J."/>
            <person name="Lindquist E."/>
            <person name="Lucas S."/>
            <person name="Grigoriev I.V."/>
            <person name="Schmitt R."/>
            <person name="Kirk D."/>
            <person name="Rokhsar D.S."/>
        </authorList>
    </citation>
    <scope>NUCLEOTIDE SEQUENCE [LARGE SCALE GENOMIC DNA]</scope>
    <source>
        <strain evidence="3">f. Nagariensis / Eve</strain>
    </source>
</reference>
<evidence type="ECO:0000259" key="1">
    <source>
        <dbReference type="Pfam" id="PF18804"/>
    </source>
</evidence>
<organism evidence="3">
    <name type="scientific">Volvox carteri f. nagariensis</name>
    <dbReference type="NCBI Taxonomy" id="3068"/>
    <lineage>
        <taxon>Eukaryota</taxon>
        <taxon>Viridiplantae</taxon>
        <taxon>Chlorophyta</taxon>
        <taxon>core chlorophytes</taxon>
        <taxon>Chlorophyceae</taxon>
        <taxon>CS clade</taxon>
        <taxon>Chlamydomonadales</taxon>
        <taxon>Volvocaceae</taxon>
        <taxon>Volvox</taxon>
    </lineage>
</organism>
<keyword evidence="3" id="KW-1185">Reference proteome</keyword>
<dbReference type="InParanoid" id="D8U7X3"/>
<name>D8U7X3_VOLCA</name>
<dbReference type="Proteomes" id="UP000001058">
    <property type="component" value="Unassembled WGS sequence"/>
</dbReference>
<dbReference type="PANTHER" id="PTHR33104">
    <property type="entry name" value="SI:DKEY-29D5.2"/>
    <property type="match status" value="1"/>
</dbReference>
<evidence type="ECO:0000313" key="3">
    <source>
        <dbReference type="Proteomes" id="UP000001058"/>
    </source>
</evidence>
<dbReference type="InterPro" id="IPR040564">
    <property type="entry name" value="CxC3-like"/>
</dbReference>
<accession>D8U7X3</accession>
<evidence type="ECO:0000313" key="2">
    <source>
        <dbReference type="EMBL" id="EFJ44167.1"/>
    </source>
</evidence>
<dbReference type="EMBL" id="GL378366">
    <property type="protein sequence ID" value="EFJ44167.1"/>
    <property type="molecule type" value="Genomic_DNA"/>
</dbReference>
<dbReference type="GeneID" id="9621543"/>
<dbReference type="KEGG" id="vcn:VOLCADRAFT_95666"/>